<keyword evidence="3" id="KW-0472">Membrane</keyword>
<dbReference type="InterPro" id="IPR002397">
    <property type="entry name" value="Cyt_P450_B"/>
</dbReference>
<proteinExistence type="inferred from homology"/>
<dbReference type="CDD" id="cd11029">
    <property type="entry name" value="CYP107-like"/>
    <property type="match status" value="1"/>
</dbReference>
<comment type="similarity">
    <text evidence="1 2">Belongs to the cytochrome P450 family.</text>
</comment>
<dbReference type="EMBL" id="BAABRU010000016">
    <property type="protein sequence ID" value="GAA5530200.1"/>
    <property type="molecule type" value="Genomic_DNA"/>
</dbReference>
<keyword evidence="2" id="KW-0503">Monooxygenase</keyword>
<dbReference type="PANTHER" id="PTHR46696:SF1">
    <property type="entry name" value="CYTOCHROME P450 YJIB-RELATED"/>
    <property type="match status" value="1"/>
</dbReference>
<gene>
    <name evidence="4" type="primary">pksS_2</name>
    <name evidence="4" type="ORF">Hgul01_04018</name>
</gene>
<keyword evidence="2" id="KW-0479">Metal-binding</keyword>
<dbReference type="Gene3D" id="1.10.630.10">
    <property type="entry name" value="Cytochrome P450"/>
    <property type="match status" value="1"/>
</dbReference>
<dbReference type="PRINTS" id="PR00385">
    <property type="entry name" value="P450"/>
</dbReference>
<dbReference type="RefSeq" id="WP_345723798.1">
    <property type="nucleotide sequence ID" value="NZ_BAABRU010000016.1"/>
</dbReference>
<keyword evidence="3" id="KW-1133">Transmembrane helix</keyword>
<evidence type="ECO:0000256" key="2">
    <source>
        <dbReference type="RuleBase" id="RU000461"/>
    </source>
</evidence>
<comment type="caution">
    <text evidence="4">The sequence shown here is derived from an EMBL/GenBank/DDBJ whole genome shotgun (WGS) entry which is preliminary data.</text>
</comment>
<evidence type="ECO:0000256" key="1">
    <source>
        <dbReference type="ARBA" id="ARBA00010617"/>
    </source>
</evidence>
<dbReference type="PROSITE" id="PS00086">
    <property type="entry name" value="CYTOCHROME_P450"/>
    <property type="match status" value="1"/>
</dbReference>
<keyword evidence="2" id="KW-0408">Iron</keyword>
<reference evidence="4 5" key="1">
    <citation type="submission" date="2024-02" db="EMBL/GenBank/DDBJ databases">
        <title>Herpetosiphon gulosus NBRC 112829.</title>
        <authorList>
            <person name="Ichikawa N."/>
            <person name="Katano-Makiyama Y."/>
            <person name="Hidaka K."/>
        </authorList>
    </citation>
    <scope>NUCLEOTIDE SEQUENCE [LARGE SCALE GENOMIC DNA]</scope>
    <source>
        <strain evidence="4 5">NBRC 112829</strain>
    </source>
</reference>
<feature type="transmembrane region" description="Helical" evidence="3">
    <location>
        <begin position="187"/>
        <end position="205"/>
    </location>
</feature>
<evidence type="ECO:0000256" key="3">
    <source>
        <dbReference type="SAM" id="Phobius"/>
    </source>
</evidence>
<dbReference type="PANTHER" id="PTHR46696">
    <property type="entry name" value="P450, PUTATIVE (EUROFUNG)-RELATED"/>
    <property type="match status" value="1"/>
</dbReference>
<dbReference type="Pfam" id="PF00067">
    <property type="entry name" value="p450"/>
    <property type="match status" value="1"/>
</dbReference>
<protein>
    <submittedName>
        <fullName evidence="4">Polyketide biosynthesis cytochrome P450 PksS</fullName>
    </submittedName>
</protein>
<dbReference type="PRINTS" id="PR00359">
    <property type="entry name" value="BP450"/>
</dbReference>
<keyword evidence="2" id="KW-0349">Heme</keyword>
<keyword evidence="5" id="KW-1185">Reference proteome</keyword>
<name>A0ABP9X6N9_9CHLR</name>
<accession>A0ABP9X6N9</accession>
<dbReference type="InterPro" id="IPR036396">
    <property type="entry name" value="Cyt_P450_sf"/>
</dbReference>
<evidence type="ECO:0000313" key="4">
    <source>
        <dbReference type="EMBL" id="GAA5530200.1"/>
    </source>
</evidence>
<dbReference type="SUPFAM" id="SSF48264">
    <property type="entry name" value="Cytochrome P450"/>
    <property type="match status" value="1"/>
</dbReference>
<dbReference type="InterPro" id="IPR001128">
    <property type="entry name" value="Cyt_P450"/>
</dbReference>
<keyword evidence="2" id="KW-0560">Oxidoreductase</keyword>
<evidence type="ECO:0000313" key="5">
    <source>
        <dbReference type="Proteomes" id="UP001428290"/>
    </source>
</evidence>
<keyword evidence="3" id="KW-0812">Transmembrane</keyword>
<sequence>MSSLSRETKLTQPVLNLTDRQFKADPFSIYAQLRRDNPVAKAKLGSMPTWIVTRYDDVVEILKNDRVFVKNYKNAQSLEQQRKRPWMPESLRALESNMLDQDNPDHLRLRSLVHKAFTPQRMEEMRPRIQAIAESLLISTQQRRRGDLIADFALPLPLTVIVELLGIPTEDRQKFHRWAKYVLNSPTMLNIMLAIPAIMAQMKYLKQLFAKRRSNPQDDLLTALVQAEADGDRFSEAELVAMVFLLMLAGHETTVNLISSGTLALLQHPEQLTLLRRSPELIKSAVEELVRFTAPVETATERYAAEDVMIADTKIAKGEMVLVALASANRDQRQFTNPDQLDITREKNRHVGFGLGIHYCLGAPLARMEAQIGLQLLTNLRPNLRLAVPAEQLRWRSTAVVRGLAALPVEW</sequence>
<dbReference type="InterPro" id="IPR017972">
    <property type="entry name" value="Cyt_P450_CS"/>
</dbReference>
<organism evidence="4 5">
    <name type="scientific">Herpetosiphon gulosus</name>
    <dbReference type="NCBI Taxonomy" id="1973496"/>
    <lineage>
        <taxon>Bacteria</taxon>
        <taxon>Bacillati</taxon>
        <taxon>Chloroflexota</taxon>
        <taxon>Chloroflexia</taxon>
        <taxon>Herpetosiphonales</taxon>
        <taxon>Herpetosiphonaceae</taxon>
        <taxon>Herpetosiphon</taxon>
    </lineage>
</organism>
<dbReference type="Proteomes" id="UP001428290">
    <property type="component" value="Unassembled WGS sequence"/>
</dbReference>